<keyword evidence="3" id="KW-1185">Reference proteome</keyword>
<accession>A0ABP1PP32</accession>
<feature type="transmembrane region" description="Helical" evidence="1">
    <location>
        <begin position="126"/>
        <end position="146"/>
    </location>
</feature>
<feature type="transmembrane region" description="Helical" evidence="1">
    <location>
        <begin position="6"/>
        <end position="25"/>
    </location>
</feature>
<comment type="caution">
    <text evidence="2">The sequence shown here is derived from an EMBL/GenBank/DDBJ whole genome shotgun (WGS) entry which is preliminary data.</text>
</comment>
<keyword evidence="1" id="KW-1133">Transmembrane helix</keyword>
<evidence type="ECO:0000256" key="1">
    <source>
        <dbReference type="SAM" id="Phobius"/>
    </source>
</evidence>
<dbReference type="EMBL" id="CAXLJM020000007">
    <property type="protein sequence ID" value="CAL8072398.1"/>
    <property type="molecule type" value="Genomic_DNA"/>
</dbReference>
<protein>
    <submittedName>
        <fullName evidence="2">Uncharacterized protein</fullName>
    </submittedName>
</protein>
<evidence type="ECO:0000313" key="3">
    <source>
        <dbReference type="Proteomes" id="UP001642540"/>
    </source>
</evidence>
<sequence length="224" mass="24994">MFRSITRYFGNLLLLSGVVTLWYAVGKTINFLNNPSIEKDVDDRASSQKSKSNSINSSMTSIIQTKTEFNVWTVVYSKYQEIRTLSQLINKALGSVVTLSLARAILYNSANMDDVLFSPKIPGRILLVLLMINDGVTFFLAANICVQMESFKVWLSNDGNRKHAPYDQMFIVLNDVNTATIGIRGSNIFTISHSLLWNVLTSVVTFFIMCLQSRIGNDTSLVAG</sequence>
<reference evidence="2 3" key="1">
    <citation type="submission" date="2024-08" db="EMBL/GenBank/DDBJ databases">
        <authorList>
            <person name="Cucini C."/>
            <person name="Frati F."/>
        </authorList>
    </citation>
    <scope>NUCLEOTIDE SEQUENCE [LARGE SCALE GENOMIC DNA]</scope>
</reference>
<proteinExistence type="predicted"/>
<gene>
    <name evidence="2" type="ORF">ODALV1_LOCUS2152</name>
</gene>
<keyword evidence="1" id="KW-0472">Membrane</keyword>
<evidence type="ECO:0000313" key="2">
    <source>
        <dbReference type="EMBL" id="CAL8072398.1"/>
    </source>
</evidence>
<feature type="transmembrane region" description="Helical" evidence="1">
    <location>
        <begin position="195"/>
        <end position="215"/>
    </location>
</feature>
<dbReference type="Proteomes" id="UP001642540">
    <property type="component" value="Unassembled WGS sequence"/>
</dbReference>
<keyword evidence="1" id="KW-0812">Transmembrane</keyword>
<name>A0ABP1PP32_9HEXA</name>
<organism evidence="2 3">
    <name type="scientific">Orchesella dallaii</name>
    <dbReference type="NCBI Taxonomy" id="48710"/>
    <lineage>
        <taxon>Eukaryota</taxon>
        <taxon>Metazoa</taxon>
        <taxon>Ecdysozoa</taxon>
        <taxon>Arthropoda</taxon>
        <taxon>Hexapoda</taxon>
        <taxon>Collembola</taxon>
        <taxon>Entomobryomorpha</taxon>
        <taxon>Entomobryoidea</taxon>
        <taxon>Orchesellidae</taxon>
        <taxon>Orchesellinae</taxon>
        <taxon>Orchesella</taxon>
    </lineage>
</organism>